<dbReference type="CDD" id="cd22152">
    <property type="entry name" value="F-box_AtAFR-like"/>
    <property type="match status" value="1"/>
</dbReference>
<dbReference type="Proteomes" id="UP000694864">
    <property type="component" value="Chromosome 12"/>
</dbReference>
<dbReference type="SMART" id="SM00612">
    <property type="entry name" value="Kelch"/>
    <property type="match status" value="2"/>
</dbReference>
<protein>
    <submittedName>
        <fullName evidence="3">F-box/kelch-repeat protein At3g43710</fullName>
    </submittedName>
</protein>
<dbReference type="PROSITE" id="PS50181">
    <property type="entry name" value="FBOX"/>
    <property type="match status" value="1"/>
</dbReference>
<dbReference type="SMART" id="SM00256">
    <property type="entry name" value="FBOX"/>
    <property type="match status" value="1"/>
</dbReference>
<dbReference type="GeneID" id="104733164"/>
<reference evidence="2" key="1">
    <citation type="journal article" date="2014" name="Nat. Commun.">
        <title>The emerging biofuel crop Camelina sativa retains a highly undifferentiated hexaploid genome structure.</title>
        <authorList>
            <person name="Kagale S."/>
            <person name="Koh C."/>
            <person name="Nixon J."/>
            <person name="Bollina V."/>
            <person name="Clarke W.E."/>
            <person name="Tuteja R."/>
            <person name="Spillane C."/>
            <person name="Robinson S.J."/>
            <person name="Links M.G."/>
            <person name="Clarke C."/>
            <person name="Higgins E.E."/>
            <person name="Huebert T."/>
            <person name="Sharpe A.G."/>
            <person name="Parkin I.A."/>
        </authorList>
    </citation>
    <scope>NUCLEOTIDE SEQUENCE [LARGE SCALE GENOMIC DNA]</scope>
    <source>
        <strain evidence="2">cv. DH55</strain>
    </source>
</reference>
<dbReference type="InterPro" id="IPR057499">
    <property type="entry name" value="Kelch_FKB95"/>
</dbReference>
<dbReference type="Pfam" id="PF25210">
    <property type="entry name" value="Kelch_FKB95"/>
    <property type="match status" value="1"/>
</dbReference>
<keyword evidence="2" id="KW-1185">Reference proteome</keyword>
<name>A0ABM1QQH7_CAMSA</name>
<dbReference type="RefSeq" id="XP_019089015.1">
    <property type="nucleotide sequence ID" value="XM_019233470.1"/>
</dbReference>
<evidence type="ECO:0000313" key="2">
    <source>
        <dbReference type="Proteomes" id="UP000694864"/>
    </source>
</evidence>
<dbReference type="InterPro" id="IPR015915">
    <property type="entry name" value="Kelch-typ_b-propeller"/>
</dbReference>
<dbReference type="InterPro" id="IPR036047">
    <property type="entry name" value="F-box-like_dom_sf"/>
</dbReference>
<dbReference type="InterPro" id="IPR006652">
    <property type="entry name" value="Kelch_1"/>
</dbReference>
<dbReference type="Gene3D" id="2.120.10.80">
    <property type="entry name" value="Kelch-type beta propeller"/>
    <property type="match status" value="1"/>
</dbReference>
<sequence>MRIGRDYYRRKLKRFKTLLMSNGEEPPLKRRRMTTFGFLMLPDDLVLNCLARVSRMYYPMLSLVSKRFRSFLTSAKLYQTRNLLCRTENILYVCLRFFTVSNHPLRMFTLCRKPKSSRNVLVPILSPDSLPEHLPGVALVGSNFYVIGSLIKNNASSSVMVMDCRSHTWREAVSMRAERVNPSACVLDGKIYVAGGCTDLDATNWMEVFDPKTQTWEFVSSPGEEVCREFSSCESIGYDGNVYVESMRTHGLYELHKGRWREGQSSLARGGNLSSRCVIDNVLYRFYSWRIDWYDSEAKLWRELKGLEKLFGFRSYCVPTFKCVNYGGKIAFFWLEKVGYNKRYQKTNIWCAEITIERPEQGEIWGTLEWFDVVFTTNEEHFDLTHAFAATL</sequence>
<dbReference type="SUPFAM" id="SSF117281">
    <property type="entry name" value="Kelch motif"/>
    <property type="match status" value="1"/>
</dbReference>
<proteinExistence type="predicted"/>
<reference evidence="3" key="2">
    <citation type="submission" date="2025-08" db="UniProtKB">
        <authorList>
            <consortium name="RefSeq"/>
        </authorList>
    </citation>
    <scope>IDENTIFICATION</scope>
    <source>
        <tissue evidence="3">Leaf</tissue>
    </source>
</reference>
<dbReference type="Pfam" id="PF00646">
    <property type="entry name" value="F-box"/>
    <property type="match status" value="1"/>
</dbReference>
<organism evidence="2 3">
    <name type="scientific">Camelina sativa</name>
    <name type="common">False flax</name>
    <name type="synonym">Myagrum sativum</name>
    <dbReference type="NCBI Taxonomy" id="90675"/>
    <lineage>
        <taxon>Eukaryota</taxon>
        <taxon>Viridiplantae</taxon>
        <taxon>Streptophyta</taxon>
        <taxon>Embryophyta</taxon>
        <taxon>Tracheophyta</taxon>
        <taxon>Spermatophyta</taxon>
        <taxon>Magnoliopsida</taxon>
        <taxon>eudicotyledons</taxon>
        <taxon>Gunneridae</taxon>
        <taxon>Pentapetalae</taxon>
        <taxon>rosids</taxon>
        <taxon>malvids</taxon>
        <taxon>Brassicales</taxon>
        <taxon>Brassicaceae</taxon>
        <taxon>Camelineae</taxon>
        <taxon>Camelina</taxon>
    </lineage>
</organism>
<dbReference type="SUPFAM" id="SSF81383">
    <property type="entry name" value="F-box domain"/>
    <property type="match status" value="1"/>
</dbReference>
<evidence type="ECO:0000313" key="3">
    <source>
        <dbReference type="RefSeq" id="XP_019089015.1"/>
    </source>
</evidence>
<feature type="domain" description="F-box" evidence="1">
    <location>
        <begin position="35"/>
        <end position="81"/>
    </location>
</feature>
<dbReference type="InterPro" id="IPR050354">
    <property type="entry name" value="F-box/kelch-repeat_ARATH"/>
</dbReference>
<gene>
    <name evidence="3" type="primary">LOC104733164</name>
</gene>
<dbReference type="InterPro" id="IPR001810">
    <property type="entry name" value="F-box_dom"/>
</dbReference>
<dbReference type="PANTHER" id="PTHR24414:SF202">
    <property type="entry name" value="F-BOX DOMAIN-CONTAINING PROTEIN"/>
    <property type="match status" value="1"/>
</dbReference>
<dbReference type="PANTHER" id="PTHR24414">
    <property type="entry name" value="F-BOX/KELCH-REPEAT PROTEIN SKIP4"/>
    <property type="match status" value="1"/>
</dbReference>
<evidence type="ECO:0000259" key="1">
    <source>
        <dbReference type="PROSITE" id="PS50181"/>
    </source>
</evidence>
<accession>A0ABM1QQH7</accession>